<dbReference type="Proteomes" id="UP000186112">
    <property type="component" value="Unassembled WGS sequence"/>
</dbReference>
<sequence length="53" mass="6161">MALEEPEEEDLIIDAEGYPFIVGDGLEEIYDKFVVDYNNSSFRRGFMITPEKQ</sequence>
<proteinExistence type="predicted"/>
<name>A0A1U7M4V0_TISCR</name>
<dbReference type="AlphaFoldDB" id="A0A1U7M4V0"/>
<dbReference type="SUPFAM" id="SSF89360">
    <property type="entry name" value="HesB-like domain"/>
    <property type="match status" value="1"/>
</dbReference>
<keyword evidence="2" id="KW-1185">Reference proteome</keyword>
<dbReference type="OrthoDB" id="1708045at2"/>
<gene>
    <name evidence="1" type="ORF">TICRE_16660</name>
</gene>
<dbReference type="EMBL" id="LTDM01000032">
    <property type="protein sequence ID" value="OLS02280.1"/>
    <property type="molecule type" value="Genomic_DNA"/>
</dbReference>
<dbReference type="InterPro" id="IPR035903">
    <property type="entry name" value="HesB-like_dom_sf"/>
</dbReference>
<evidence type="ECO:0000313" key="2">
    <source>
        <dbReference type="Proteomes" id="UP000186112"/>
    </source>
</evidence>
<evidence type="ECO:0008006" key="3">
    <source>
        <dbReference type="Google" id="ProtNLM"/>
    </source>
</evidence>
<accession>A0A1U7M4V0</accession>
<comment type="caution">
    <text evidence="1">The sequence shown here is derived from an EMBL/GenBank/DDBJ whole genome shotgun (WGS) entry which is preliminary data.</text>
</comment>
<protein>
    <recommendedName>
        <fullName evidence="3">Iron-sulfur cluster insertion protein ErpA</fullName>
    </recommendedName>
</protein>
<evidence type="ECO:0000313" key="1">
    <source>
        <dbReference type="EMBL" id="OLS02280.1"/>
    </source>
</evidence>
<organism evidence="1 2">
    <name type="scientific">Tissierella creatinophila DSM 6911</name>
    <dbReference type="NCBI Taxonomy" id="1123403"/>
    <lineage>
        <taxon>Bacteria</taxon>
        <taxon>Bacillati</taxon>
        <taxon>Bacillota</taxon>
        <taxon>Tissierellia</taxon>
        <taxon>Tissierellales</taxon>
        <taxon>Tissierellaceae</taxon>
        <taxon>Tissierella</taxon>
    </lineage>
</organism>
<reference evidence="1 2" key="1">
    <citation type="submission" date="2016-02" db="EMBL/GenBank/DDBJ databases">
        <title>Genome sequence of Tissierella creatinophila DSM 6911.</title>
        <authorList>
            <person name="Poehlein A."/>
            <person name="Daniel R."/>
        </authorList>
    </citation>
    <scope>NUCLEOTIDE SEQUENCE [LARGE SCALE GENOMIC DNA]</scope>
    <source>
        <strain evidence="1 2">DSM 6911</strain>
    </source>
</reference>